<keyword evidence="6 7" id="KW-0418">Kinase</keyword>
<reference evidence="9" key="2">
    <citation type="submission" date="2020-09" db="EMBL/GenBank/DDBJ databases">
        <authorList>
            <person name="Sun Q."/>
            <person name="Kim S."/>
        </authorList>
    </citation>
    <scope>NUCLEOTIDE SEQUENCE</scope>
    <source>
        <strain evidence="9">KCTC 12988</strain>
    </source>
</reference>
<evidence type="ECO:0000256" key="4">
    <source>
        <dbReference type="ARBA" id="ARBA00022741"/>
    </source>
</evidence>
<keyword evidence="5 6" id="KW-0067">ATP-binding</keyword>
<dbReference type="PANTHER" id="PTHR42700:SF1">
    <property type="entry name" value="SULFATE ADENYLYLTRANSFERASE"/>
    <property type="match status" value="1"/>
</dbReference>
<comment type="similarity">
    <text evidence="6 7">Belongs to the APS kinase family.</text>
</comment>
<dbReference type="Pfam" id="PF01583">
    <property type="entry name" value="APS_kinase"/>
    <property type="match status" value="1"/>
</dbReference>
<dbReference type="SUPFAM" id="SSF52540">
    <property type="entry name" value="P-loop containing nucleoside triphosphate hydrolases"/>
    <property type="match status" value="1"/>
</dbReference>
<comment type="catalytic activity">
    <reaction evidence="1 6 7">
        <text>adenosine 5'-phosphosulfate + ATP = 3'-phosphoadenylyl sulfate + ADP + H(+)</text>
        <dbReference type="Rhea" id="RHEA:24152"/>
        <dbReference type="ChEBI" id="CHEBI:15378"/>
        <dbReference type="ChEBI" id="CHEBI:30616"/>
        <dbReference type="ChEBI" id="CHEBI:58243"/>
        <dbReference type="ChEBI" id="CHEBI:58339"/>
        <dbReference type="ChEBI" id="CHEBI:456216"/>
        <dbReference type="EC" id="2.7.1.25"/>
    </reaction>
</comment>
<dbReference type="HAMAP" id="MF_00065">
    <property type="entry name" value="Adenylyl_sulf_kinase"/>
    <property type="match status" value="1"/>
</dbReference>
<gene>
    <name evidence="6 9" type="primary">cysC</name>
    <name evidence="9" type="ORF">GCM10007100_37580</name>
</gene>
<dbReference type="InterPro" id="IPR059117">
    <property type="entry name" value="APS_kinase_dom"/>
</dbReference>
<evidence type="ECO:0000256" key="6">
    <source>
        <dbReference type="HAMAP-Rule" id="MF_00065"/>
    </source>
</evidence>
<dbReference type="PANTHER" id="PTHR42700">
    <property type="entry name" value="SULFATE ADENYLYLTRANSFERASE"/>
    <property type="match status" value="1"/>
</dbReference>
<reference evidence="9" key="1">
    <citation type="journal article" date="2014" name="Int. J. Syst. Evol. Microbiol.">
        <title>Complete genome sequence of Corynebacterium casei LMG S-19264T (=DSM 44701T), isolated from a smear-ripened cheese.</title>
        <authorList>
            <consortium name="US DOE Joint Genome Institute (JGI-PGF)"/>
            <person name="Walter F."/>
            <person name="Albersmeier A."/>
            <person name="Kalinowski J."/>
            <person name="Ruckert C."/>
        </authorList>
    </citation>
    <scope>NUCLEOTIDE SEQUENCE</scope>
    <source>
        <strain evidence="9">KCTC 12988</strain>
    </source>
</reference>
<keyword evidence="10" id="KW-1185">Reference proteome</keyword>
<evidence type="ECO:0000256" key="7">
    <source>
        <dbReference type="RuleBase" id="RU004347"/>
    </source>
</evidence>
<dbReference type="GO" id="GO:0005737">
    <property type="term" value="C:cytoplasm"/>
    <property type="evidence" value="ECO:0007669"/>
    <property type="project" value="TreeGrafter"/>
</dbReference>
<name>A0A918WR20_9BACT</name>
<dbReference type="InterPro" id="IPR002891">
    <property type="entry name" value="APS"/>
</dbReference>
<dbReference type="GO" id="GO:0010134">
    <property type="term" value="P:sulfate assimilation via adenylyl sulfate reduction"/>
    <property type="evidence" value="ECO:0007669"/>
    <property type="project" value="TreeGrafter"/>
</dbReference>
<evidence type="ECO:0000256" key="3">
    <source>
        <dbReference type="ARBA" id="ARBA00022679"/>
    </source>
</evidence>
<dbReference type="GO" id="GO:0004781">
    <property type="term" value="F:sulfate adenylyltransferase (ATP) activity"/>
    <property type="evidence" value="ECO:0007669"/>
    <property type="project" value="TreeGrafter"/>
</dbReference>
<dbReference type="Proteomes" id="UP000644507">
    <property type="component" value="Unassembled WGS sequence"/>
</dbReference>
<comment type="function">
    <text evidence="6 7">Catalyzes the synthesis of activated sulfate.</text>
</comment>
<organism evidence="9 10">
    <name type="scientific">Roseibacillus persicicus</name>
    <dbReference type="NCBI Taxonomy" id="454148"/>
    <lineage>
        <taxon>Bacteria</taxon>
        <taxon>Pseudomonadati</taxon>
        <taxon>Verrucomicrobiota</taxon>
        <taxon>Verrucomicrobiia</taxon>
        <taxon>Verrucomicrobiales</taxon>
        <taxon>Verrucomicrobiaceae</taxon>
        <taxon>Roseibacillus</taxon>
    </lineage>
</organism>
<dbReference type="EMBL" id="BMXI01000021">
    <property type="protein sequence ID" value="GHC66281.1"/>
    <property type="molecule type" value="Genomic_DNA"/>
</dbReference>
<dbReference type="NCBIfam" id="NF003013">
    <property type="entry name" value="PRK03846.1"/>
    <property type="match status" value="1"/>
</dbReference>
<comment type="pathway">
    <text evidence="6 7">Sulfur metabolism; hydrogen sulfide biosynthesis; sulfite from sulfate: step 2/3.</text>
</comment>
<evidence type="ECO:0000256" key="2">
    <source>
        <dbReference type="ARBA" id="ARBA00012121"/>
    </source>
</evidence>
<proteinExistence type="inferred from homology"/>
<protein>
    <recommendedName>
        <fullName evidence="2 6">Adenylyl-sulfate kinase</fullName>
        <ecNumber evidence="2 6">2.7.1.25</ecNumber>
    </recommendedName>
    <alternativeName>
        <fullName evidence="6">APS kinase</fullName>
    </alternativeName>
    <alternativeName>
        <fullName evidence="6">ATP adenosine-5'-phosphosulfate 3'-phosphotransferase</fullName>
    </alternativeName>
    <alternativeName>
        <fullName evidence="6">Adenosine-5'-phosphosulfate kinase</fullName>
    </alternativeName>
</protein>
<dbReference type="GO" id="GO:0070814">
    <property type="term" value="P:hydrogen sulfide biosynthetic process"/>
    <property type="evidence" value="ECO:0007669"/>
    <property type="project" value="UniProtKB-UniRule"/>
</dbReference>
<evidence type="ECO:0000313" key="10">
    <source>
        <dbReference type="Proteomes" id="UP000644507"/>
    </source>
</evidence>
<accession>A0A918WR20</accession>
<dbReference type="Gene3D" id="3.40.50.300">
    <property type="entry name" value="P-loop containing nucleotide triphosphate hydrolases"/>
    <property type="match status" value="1"/>
</dbReference>
<keyword evidence="6" id="KW-0597">Phosphoprotein</keyword>
<evidence type="ECO:0000259" key="8">
    <source>
        <dbReference type="Pfam" id="PF01583"/>
    </source>
</evidence>
<dbReference type="NCBIfam" id="TIGR00455">
    <property type="entry name" value="apsK"/>
    <property type="match status" value="1"/>
</dbReference>
<keyword evidence="3 6" id="KW-0808">Transferase</keyword>
<dbReference type="EC" id="2.7.1.25" evidence="2 6"/>
<feature type="binding site" evidence="6">
    <location>
        <begin position="33"/>
        <end position="40"/>
    </location>
    <ligand>
        <name>ATP</name>
        <dbReference type="ChEBI" id="CHEBI:30616"/>
    </ligand>
</feature>
<comment type="caution">
    <text evidence="9">The sequence shown here is derived from an EMBL/GenBank/DDBJ whole genome shotgun (WGS) entry which is preliminary data.</text>
</comment>
<dbReference type="GO" id="GO:0004020">
    <property type="term" value="F:adenylylsulfate kinase activity"/>
    <property type="evidence" value="ECO:0007669"/>
    <property type="project" value="UniProtKB-UniRule"/>
</dbReference>
<evidence type="ECO:0000313" key="9">
    <source>
        <dbReference type="EMBL" id="GHC66281.1"/>
    </source>
</evidence>
<dbReference type="InterPro" id="IPR027417">
    <property type="entry name" value="P-loop_NTPase"/>
</dbReference>
<evidence type="ECO:0000256" key="1">
    <source>
        <dbReference type="ARBA" id="ARBA00001823"/>
    </source>
</evidence>
<dbReference type="CDD" id="cd02027">
    <property type="entry name" value="APSK"/>
    <property type="match status" value="1"/>
</dbReference>
<dbReference type="GO" id="GO:0005524">
    <property type="term" value="F:ATP binding"/>
    <property type="evidence" value="ECO:0007669"/>
    <property type="project" value="UniProtKB-UniRule"/>
</dbReference>
<dbReference type="GO" id="GO:0019379">
    <property type="term" value="P:sulfate assimilation, phosphoadenylyl sulfate reduction by phosphoadenylyl-sulfate reductase (thioredoxin)"/>
    <property type="evidence" value="ECO:0007669"/>
    <property type="project" value="TreeGrafter"/>
</dbReference>
<dbReference type="InterPro" id="IPR050512">
    <property type="entry name" value="Sulf_AdTrans/APS_kinase"/>
</dbReference>
<dbReference type="AlphaFoldDB" id="A0A918WR20"/>
<sequence length="196" mass="21574">MAENIHPDFERFVSRKGKEKLLGQNGIVLWLYGMSGSGKSTIATEVEKQLAAQGRFTVVLDGDNLRSGLNADLGFTNEARNENVRRTAEVAKLFASQGVITLISVITPLRRFREMARGIVGEDFREIYVKADFETCARRDPKGLYAKVADGKVANFTGKDSSFEEPEEAELILDTQKLSPTQSATEVLSLISGLSK</sequence>
<feature type="domain" description="APS kinase" evidence="8">
    <location>
        <begin position="26"/>
        <end position="174"/>
    </location>
</feature>
<keyword evidence="4 6" id="KW-0547">Nucleotide-binding</keyword>
<evidence type="ECO:0000256" key="5">
    <source>
        <dbReference type="ARBA" id="ARBA00022840"/>
    </source>
</evidence>
<comment type="caution">
    <text evidence="6">Lacks conserved residue(s) required for the propagation of feature annotation.</text>
</comment>